<accession>A0A645JMG4</accession>
<proteinExistence type="predicted"/>
<name>A0A645JMG4_9ZZZZ</name>
<sequence length="102" mass="11424">MDLRNSGFGQPEGLGDFTQTQIFNVVETEDFALYLGQSLQSLGNQFLQVISFRNQRGVFLRFIGHALVGIERATFRSLKIEANEGGRSDLVQLVLVFLKTDV</sequence>
<dbReference type="EMBL" id="VSSQ01144112">
    <property type="protein sequence ID" value="MPN63939.1"/>
    <property type="molecule type" value="Genomic_DNA"/>
</dbReference>
<protein>
    <submittedName>
        <fullName evidence="1">Uncharacterized protein</fullName>
    </submittedName>
</protein>
<comment type="caution">
    <text evidence="1">The sequence shown here is derived from an EMBL/GenBank/DDBJ whole genome shotgun (WGS) entry which is preliminary data.</text>
</comment>
<dbReference type="AlphaFoldDB" id="A0A645JMG4"/>
<organism evidence="1">
    <name type="scientific">bioreactor metagenome</name>
    <dbReference type="NCBI Taxonomy" id="1076179"/>
    <lineage>
        <taxon>unclassified sequences</taxon>
        <taxon>metagenomes</taxon>
        <taxon>ecological metagenomes</taxon>
    </lineage>
</organism>
<gene>
    <name evidence="1" type="ORF">SDC9_211706</name>
</gene>
<reference evidence="1" key="1">
    <citation type="submission" date="2019-08" db="EMBL/GenBank/DDBJ databases">
        <authorList>
            <person name="Kucharzyk K."/>
            <person name="Murdoch R.W."/>
            <person name="Higgins S."/>
            <person name="Loffler F."/>
        </authorList>
    </citation>
    <scope>NUCLEOTIDE SEQUENCE</scope>
</reference>
<evidence type="ECO:0000313" key="1">
    <source>
        <dbReference type="EMBL" id="MPN63939.1"/>
    </source>
</evidence>